<organism evidence="4 5">
    <name type="scientific">Kaistia defluvii</name>
    <dbReference type="NCBI Taxonomy" id="410841"/>
    <lineage>
        <taxon>Bacteria</taxon>
        <taxon>Pseudomonadati</taxon>
        <taxon>Pseudomonadota</taxon>
        <taxon>Alphaproteobacteria</taxon>
        <taxon>Hyphomicrobiales</taxon>
        <taxon>Kaistiaceae</taxon>
        <taxon>Kaistia</taxon>
    </lineage>
</organism>
<proteinExistence type="predicted"/>
<evidence type="ECO:0000259" key="3">
    <source>
        <dbReference type="PROSITE" id="PS51387"/>
    </source>
</evidence>
<name>A0ABV2R406_9HYPH</name>
<accession>A0ABV2R406</accession>
<evidence type="ECO:0000313" key="4">
    <source>
        <dbReference type="EMBL" id="MET4635396.1"/>
    </source>
</evidence>
<dbReference type="Gene3D" id="3.30.465.10">
    <property type="match status" value="1"/>
</dbReference>
<dbReference type="InterPro" id="IPR016164">
    <property type="entry name" value="FAD-linked_Oxase-like_C"/>
</dbReference>
<dbReference type="SUPFAM" id="SSF55103">
    <property type="entry name" value="FAD-linked oxidases, C-terminal domain"/>
    <property type="match status" value="1"/>
</dbReference>
<gene>
    <name evidence="4" type="ORF">ABIE08_003342</name>
</gene>
<dbReference type="Pfam" id="PF01565">
    <property type="entry name" value="FAD_binding_4"/>
    <property type="match status" value="1"/>
</dbReference>
<keyword evidence="2" id="KW-0274">FAD</keyword>
<feature type="domain" description="FAD-binding PCMH-type" evidence="3">
    <location>
        <begin position="1"/>
        <end position="183"/>
    </location>
</feature>
<dbReference type="InterPro" id="IPR016166">
    <property type="entry name" value="FAD-bd_PCMH"/>
</dbReference>
<dbReference type="InterPro" id="IPR016169">
    <property type="entry name" value="FAD-bd_PCMH_sub2"/>
</dbReference>
<keyword evidence="1" id="KW-0285">Flavoprotein</keyword>
<dbReference type="PANTHER" id="PTHR11748">
    <property type="entry name" value="D-LACTATE DEHYDROGENASE"/>
    <property type="match status" value="1"/>
</dbReference>
<dbReference type="EMBL" id="JBEPSM010000002">
    <property type="protein sequence ID" value="MET4635396.1"/>
    <property type="molecule type" value="Genomic_DNA"/>
</dbReference>
<comment type="caution">
    <text evidence="4">The sequence shown here is derived from an EMBL/GenBank/DDBJ whole genome shotgun (WGS) entry which is preliminary data.</text>
</comment>
<dbReference type="SUPFAM" id="SSF56176">
    <property type="entry name" value="FAD-binding/transporter-associated domain-like"/>
    <property type="match status" value="1"/>
</dbReference>
<reference evidence="4 5" key="1">
    <citation type="submission" date="2024-06" db="EMBL/GenBank/DDBJ databases">
        <title>Sorghum-associated microbial communities from plants grown in Nebraska, USA.</title>
        <authorList>
            <person name="Schachtman D."/>
        </authorList>
    </citation>
    <scope>NUCLEOTIDE SEQUENCE [LARGE SCALE GENOMIC DNA]</scope>
    <source>
        <strain evidence="4 5">3207</strain>
    </source>
</reference>
<protein>
    <submittedName>
        <fullName evidence="4">Glycolate oxidase FAD binding subunit</fullName>
    </submittedName>
</protein>
<evidence type="ECO:0000313" key="5">
    <source>
        <dbReference type="Proteomes" id="UP001549321"/>
    </source>
</evidence>
<evidence type="ECO:0000256" key="2">
    <source>
        <dbReference type="ARBA" id="ARBA00022827"/>
    </source>
</evidence>
<sequence length="392" mass="41357">MPMTSILLPDSETEIEAIVHEAAQSHSPLAIHGGGTRPIGKPVHADRTLSTKLLTGITLYEPSELVISARAGTPLAEIQQTLAANRQRLPFEPIDYRHLLGNHGIPTIGGVTASNSSGPRRIHSGAARDSLIGVRATTGRGETIKSGGRVMKNVTGYDFVKLLAGSWGTLAVLTEITYKLLPEAETELTLLLTGLSAECAVEAMTTALGTPFEVTGAAHLPATDGMPTRTALRLEGFDASVRYRTDRLYSVLQPFVAFETIAAEASRVLWASIRDVEALETPHDATIWRISVRPTDGPRVGESLKAKLGSRVLYDWAGGLVWASAPADGDGGAAVVRGAVASVGGHAMLVRGSPELRASVPVFEPESPGVAAMSRLIKATFDPAGVLNPGRM</sequence>
<evidence type="ECO:0000256" key="1">
    <source>
        <dbReference type="ARBA" id="ARBA00022630"/>
    </source>
</evidence>
<dbReference type="InterPro" id="IPR006094">
    <property type="entry name" value="Oxid_FAD_bind_N"/>
</dbReference>
<dbReference type="InterPro" id="IPR036318">
    <property type="entry name" value="FAD-bd_PCMH-like_sf"/>
</dbReference>
<dbReference type="PROSITE" id="PS51387">
    <property type="entry name" value="FAD_PCMH"/>
    <property type="match status" value="1"/>
</dbReference>
<dbReference type="PANTHER" id="PTHR11748:SF103">
    <property type="entry name" value="GLYCOLATE OXIDASE SUBUNIT GLCE"/>
    <property type="match status" value="1"/>
</dbReference>
<keyword evidence="5" id="KW-1185">Reference proteome</keyword>
<dbReference type="Proteomes" id="UP001549321">
    <property type="component" value="Unassembled WGS sequence"/>
</dbReference>